<evidence type="ECO:0000313" key="2">
    <source>
        <dbReference type="EMBL" id="CDP37093.1"/>
    </source>
</evidence>
<sequence length="270" mass="29955">MLIKESYQDVKTSYGTTMRLFVYHPHIPQYPKAKYPGVIVHSEIYQVTGPVARFCRQIAGHGFIVVAPSLYHNFVGPEPFAYDGPGTDLGNQYKKDKPLESYDEDNKLAIDYLCSLETCTKRIGATGMCLGGHVAYRAAFDARVLAAVTYFGTDIHSNSLGTTNDEQLHSLARTKDIKGEILTIFGTEDPHVPPEGRDLIRKNLRDNKVNFSFFEVAGAQHAFIRDEYSKGRYDPAVTGVCFTLLLELFNRVLKLDLGPGVAVGAPENVC</sequence>
<dbReference type="PANTHER" id="PTHR47562">
    <property type="match status" value="1"/>
</dbReference>
<evidence type="ECO:0000259" key="1">
    <source>
        <dbReference type="Pfam" id="PF01738"/>
    </source>
</evidence>
<proteinExistence type="predicted"/>
<feature type="domain" description="Dienelactone hydrolase" evidence="1">
    <location>
        <begin position="32"/>
        <end position="252"/>
    </location>
</feature>
<dbReference type="Gene3D" id="3.40.50.1820">
    <property type="entry name" value="alpha/beta hydrolase"/>
    <property type="match status" value="1"/>
</dbReference>
<dbReference type="EMBL" id="HG937694">
    <property type="protein sequence ID" value="CDP37093.1"/>
    <property type="molecule type" value="Genomic_DNA"/>
</dbReference>
<dbReference type="GO" id="GO:0016787">
    <property type="term" value="F:hydrolase activity"/>
    <property type="evidence" value="ECO:0007669"/>
    <property type="project" value="InterPro"/>
</dbReference>
<gene>
    <name evidence="2" type="ORF">GNLVRS02_ARAD1D03542g</name>
</gene>
<reference evidence="2" key="2">
    <citation type="submission" date="2014-06" db="EMBL/GenBank/DDBJ databases">
        <title>The complete genome of Blastobotrys (Arxula) adeninivorans LS3 - a yeast of biotechnological interest.</title>
        <authorList>
            <person name="Kunze G."/>
            <person name="Gaillardin C."/>
            <person name="Czernicka M."/>
            <person name="Durrens P."/>
            <person name="Martin T."/>
            <person name="Boer E."/>
            <person name="Gabaldon T."/>
            <person name="Cruz J."/>
            <person name="Talla E."/>
            <person name="Marck C."/>
            <person name="Goffeau A."/>
            <person name="Barbe V."/>
            <person name="Baret P."/>
            <person name="Baronian K."/>
            <person name="Beier S."/>
            <person name="Bleykasten C."/>
            <person name="Bode R."/>
            <person name="Casaregola S."/>
            <person name="Despons L."/>
            <person name="Fairhead C."/>
            <person name="Giersberg M."/>
            <person name="Gierski P."/>
            <person name="Hahnel U."/>
            <person name="Hartmann A."/>
            <person name="Jankowska D."/>
            <person name="Jubin C."/>
            <person name="Jung P."/>
            <person name="Lafontaine I."/>
            <person name="Leh-Louis V."/>
            <person name="Lemaire M."/>
            <person name="Marcet-Houben M."/>
            <person name="Mascher M."/>
            <person name="Morel G."/>
            <person name="Richard G.-F."/>
            <person name="Riechen J."/>
            <person name="Sacerdot C."/>
            <person name="Sarkar A."/>
            <person name="Savel G."/>
            <person name="Schacherer J."/>
            <person name="Sherman D."/>
            <person name="Straub M.-L."/>
            <person name="Stein N."/>
            <person name="Thierry A."/>
            <person name="Trautwein-Schult A."/>
            <person name="Westhof E."/>
            <person name="Worch S."/>
            <person name="Dujon B."/>
            <person name="Souciet J.-L."/>
            <person name="Wincker P."/>
            <person name="Scholz U."/>
            <person name="Neuveglise N."/>
        </authorList>
    </citation>
    <scope>NUCLEOTIDE SEQUENCE</scope>
    <source>
        <strain evidence="2">LS3</strain>
    </source>
</reference>
<dbReference type="InterPro" id="IPR002925">
    <property type="entry name" value="Dienelactn_hydro"/>
</dbReference>
<dbReference type="InterPro" id="IPR029058">
    <property type="entry name" value="AB_hydrolase_fold"/>
</dbReference>
<name>A0A060T816_BLAAD</name>
<accession>A0A060T816</accession>
<dbReference type="Pfam" id="PF01738">
    <property type="entry name" value="DLH"/>
    <property type="match status" value="1"/>
</dbReference>
<organism evidence="2">
    <name type="scientific">Blastobotrys adeninivorans</name>
    <name type="common">Yeast</name>
    <name type="synonym">Arxula adeninivorans</name>
    <dbReference type="NCBI Taxonomy" id="409370"/>
    <lineage>
        <taxon>Eukaryota</taxon>
        <taxon>Fungi</taxon>
        <taxon>Dikarya</taxon>
        <taxon>Ascomycota</taxon>
        <taxon>Saccharomycotina</taxon>
        <taxon>Dipodascomycetes</taxon>
        <taxon>Dipodascales</taxon>
        <taxon>Trichomonascaceae</taxon>
        <taxon>Blastobotrys</taxon>
    </lineage>
</organism>
<dbReference type="PANTHER" id="PTHR47562:SF2">
    <property type="entry name" value="CARBOXYMETHYLENEBUTENOLIDASE-RELATED"/>
    <property type="match status" value="1"/>
</dbReference>
<reference evidence="2" key="1">
    <citation type="submission" date="2014-02" db="EMBL/GenBank/DDBJ databases">
        <authorList>
            <person name="Genoscope - CEA"/>
        </authorList>
    </citation>
    <scope>NUCLEOTIDE SEQUENCE</scope>
    <source>
        <strain evidence="2">LS3</strain>
    </source>
</reference>
<dbReference type="PhylomeDB" id="A0A060T816"/>
<dbReference type="AlphaFoldDB" id="A0A060T816"/>
<protein>
    <submittedName>
        <fullName evidence="2">ARAD1D03542p</fullName>
    </submittedName>
</protein>
<dbReference type="SUPFAM" id="SSF53474">
    <property type="entry name" value="alpha/beta-Hydrolases"/>
    <property type="match status" value="1"/>
</dbReference>